<reference evidence="1" key="1">
    <citation type="submission" date="2019-11" db="EMBL/GenBank/DDBJ databases">
        <title>Nori genome reveals adaptations in red seaweeds to the harsh intertidal environment.</title>
        <authorList>
            <person name="Wang D."/>
            <person name="Mao Y."/>
        </authorList>
    </citation>
    <scope>NUCLEOTIDE SEQUENCE</scope>
    <source>
        <tissue evidence="1">Gametophyte</tissue>
    </source>
</reference>
<sequence>MRGCSTPSSQSRSDERFFRDGTSENANDRLSIVSTDDLVMHKVGKLELSGPRRLAGCRGHTGIDHDRNISAALARGDPPAASAAMRGSDCATAARRQGREGVGWRGHASRLPGRGVLRLRRSCSLVRNHPATSSALLGLQPRALSVPLSTPNSPAPVPALPSPSLSHIISRSSRSFPSYHLRFFSAPPRPPFPSFPAMDCRTAFVAATSLGRVGGRGRAGGRLGDARGGRRPTTVMVPARRCRMAAVQQVDHDGLEAALKSDSTTPLLVDFYAPWCGPCQFLLPVLDELAARYEGRLRILKVDTESEPELASALAIRGLPTLCFVRDGALKYRMEGALAADELAQIIDQILL</sequence>
<protein>
    <submittedName>
        <fullName evidence="1">Uncharacterized protein</fullName>
    </submittedName>
</protein>
<name>A0ACC3BSI3_PYRYE</name>
<evidence type="ECO:0000313" key="2">
    <source>
        <dbReference type="Proteomes" id="UP000798662"/>
    </source>
</evidence>
<proteinExistence type="predicted"/>
<accession>A0ACC3BSI3</accession>
<dbReference type="EMBL" id="CM020618">
    <property type="protein sequence ID" value="KAK1860888.1"/>
    <property type="molecule type" value="Genomic_DNA"/>
</dbReference>
<evidence type="ECO:0000313" key="1">
    <source>
        <dbReference type="EMBL" id="KAK1860888.1"/>
    </source>
</evidence>
<gene>
    <name evidence="1" type="ORF">I4F81_003473</name>
</gene>
<comment type="caution">
    <text evidence="1">The sequence shown here is derived from an EMBL/GenBank/DDBJ whole genome shotgun (WGS) entry which is preliminary data.</text>
</comment>
<keyword evidence="2" id="KW-1185">Reference proteome</keyword>
<dbReference type="Proteomes" id="UP000798662">
    <property type="component" value="Chromosome 1"/>
</dbReference>
<organism evidence="1 2">
    <name type="scientific">Pyropia yezoensis</name>
    <name type="common">Susabi-nori</name>
    <name type="synonym">Porphyra yezoensis</name>
    <dbReference type="NCBI Taxonomy" id="2788"/>
    <lineage>
        <taxon>Eukaryota</taxon>
        <taxon>Rhodophyta</taxon>
        <taxon>Bangiophyceae</taxon>
        <taxon>Bangiales</taxon>
        <taxon>Bangiaceae</taxon>
        <taxon>Pyropia</taxon>
    </lineage>
</organism>